<feature type="non-terminal residue" evidence="1">
    <location>
        <position position="67"/>
    </location>
</feature>
<evidence type="ECO:0000313" key="2">
    <source>
        <dbReference type="Proteomes" id="UP000230750"/>
    </source>
</evidence>
<dbReference type="AlphaFoldDB" id="A0A2G8JJA0"/>
<sequence length="67" mass="7389">IPSSVLYDMGDIHSITELLISLPITANNGIHISGNRPETTHSRSRGTDQSVVHVYARNQVNSDHRLP</sequence>
<feature type="non-terminal residue" evidence="1">
    <location>
        <position position="1"/>
    </location>
</feature>
<dbReference type="Proteomes" id="UP000230750">
    <property type="component" value="Unassembled WGS sequence"/>
</dbReference>
<organism evidence="1 2">
    <name type="scientific">Stichopus japonicus</name>
    <name type="common">Sea cucumber</name>
    <dbReference type="NCBI Taxonomy" id="307972"/>
    <lineage>
        <taxon>Eukaryota</taxon>
        <taxon>Metazoa</taxon>
        <taxon>Echinodermata</taxon>
        <taxon>Eleutherozoa</taxon>
        <taxon>Echinozoa</taxon>
        <taxon>Holothuroidea</taxon>
        <taxon>Aspidochirotacea</taxon>
        <taxon>Aspidochirotida</taxon>
        <taxon>Stichopodidae</taxon>
        <taxon>Apostichopus</taxon>
    </lineage>
</organism>
<protein>
    <submittedName>
        <fullName evidence="1">Uncharacterized protein</fullName>
    </submittedName>
</protein>
<keyword evidence="2" id="KW-1185">Reference proteome</keyword>
<proteinExistence type="predicted"/>
<comment type="caution">
    <text evidence="1">The sequence shown here is derived from an EMBL/GenBank/DDBJ whole genome shotgun (WGS) entry which is preliminary data.</text>
</comment>
<accession>A0A2G8JJA0</accession>
<gene>
    <name evidence="1" type="ORF">BSL78_27352</name>
</gene>
<dbReference type="EMBL" id="MRZV01001805">
    <property type="protein sequence ID" value="PIK35825.1"/>
    <property type="molecule type" value="Genomic_DNA"/>
</dbReference>
<reference evidence="1 2" key="1">
    <citation type="journal article" date="2017" name="PLoS Biol.">
        <title>The sea cucumber genome provides insights into morphological evolution and visceral regeneration.</title>
        <authorList>
            <person name="Zhang X."/>
            <person name="Sun L."/>
            <person name="Yuan J."/>
            <person name="Sun Y."/>
            <person name="Gao Y."/>
            <person name="Zhang L."/>
            <person name="Li S."/>
            <person name="Dai H."/>
            <person name="Hamel J.F."/>
            <person name="Liu C."/>
            <person name="Yu Y."/>
            <person name="Liu S."/>
            <person name="Lin W."/>
            <person name="Guo K."/>
            <person name="Jin S."/>
            <person name="Xu P."/>
            <person name="Storey K.B."/>
            <person name="Huan P."/>
            <person name="Zhang T."/>
            <person name="Zhou Y."/>
            <person name="Zhang J."/>
            <person name="Lin C."/>
            <person name="Li X."/>
            <person name="Xing L."/>
            <person name="Huo D."/>
            <person name="Sun M."/>
            <person name="Wang L."/>
            <person name="Mercier A."/>
            <person name="Li F."/>
            <person name="Yang H."/>
            <person name="Xiang J."/>
        </authorList>
    </citation>
    <scope>NUCLEOTIDE SEQUENCE [LARGE SCALE GENOMIC DNA]</scope>
    <source>
        <strain evidence="1">Shaxun</strain>
        <tissue evidence="1">Muscle</tissue>
    </source>
</reference>
<evidence type="ECO:0000313" key="1">
    <source>
        <dbReference type="EMBL" id="PIK35825.1"/>
    </source>
</evidence>
<name>A0A2G8JJA0_STIJA</name>